<evidence type="ECO:0000256" key="1">
    <source>
        <dbReference type="ARBA" id="ARBA00000500"/>
    </source>
</evidence>
<dbReference type="PANTHER" id="PTHR43768">
    <property type="entry name" value="TREHALOSE 6-PHOSPHATE PHOSPHATASE"/>
    <property type="match status" value="1"/>
</dbReference>
<dbReference type="InterPro" id="IPR036412">
    <property type="entry name" value="HAD-like_sf"/>
</dbReference>
<dbReference type="InterPro" id="IPR003337">
    <property type="entry name" value="Trehalose_PPase"/>
</dbReference>
<dbReference type="NCBIfam" id="TIGR01484">
    <property type="entry name" value="HAD-SF-IIB"/>
    <property type="match status" value="1"/>
</dbReference>
<accession>A0A0Q3E7V7</accession>
<comment type="cofactor">
    <cofactor evidence="2 8">
        <name>a divalent metal cation</name>
        <dbReference type="ChEBI" id="CHEBI:60240"/>
    </cofactor>
</comment>
<comment type="function">
    <text evidence="7">Removes the phosphate from trehalose 6-phosphate to produce free trehalose. Trehalose accumulation in plant may improve abiotic stress tolerance.</text>
</comment>
<dbReference type="GeneID" id="100824359"/>
<dbReference type="RefSeq" id="XP_024311887.1">
    <property type="nucleotide sequence ID" value="XM_024456119.1"/>
</dbReference>
<evidence type="ECO:0000313" key="11">
    <source>
        <dbReference type="EnsemblPlants" id="KQJ83966"/>
    </source>
</evidence>
<evidence type="ECO:0000256" key="4">
    <source>
        <dbReference type="ARBA" id="ARBA00008770"/>
    </source>
</evidence>
<evidence type="ECO:0000256" key="7">
    <source>
        <dbReference type="ARBA" id="ARBA00025274"/>
    </source>
</evidence>
<dbReference type="STRING" id="15368.A0A0Q3E7V7"/>
<dbReference type="NCBIfam" id="TIGR00685">
    <property type="entry name" value="T6PP"/>
    <property type="match status" value="1"/>
</dbReference>
<dbReference type="AlphaFoldDB" id="A0A0Q3E7V7"/>
<evidence type="ECO:0000256" key="5">
    <source>
        <dbReference type="ARBA" id="ARBA00022801"/>
    </source>
</evidence>
<evidence type="ECO:0000256" key="9">
    <source>
        <dbReference type="SAM" id="MobiDB-lite"/>
    </source>
</evidence>
<dbReference type="ExpressionAtlas" id="A0A0Q3E7V7">
    <property type="expression patterns" value="baseline"/>
</dbReference>
<dbReference type="Proteomes" id="UP000008810">
    <property type="component" value="Chromosome 5"/>
</dbReference>
<dbReference type="EC" id="3.1.3.12" evidence="8"/>
<dbReference type="GO" id="GO:0004805">
    <property type="term" value="F:trehalose-phosphatase activity"/>
    <property type="evidence" value="ECO:0000318"/>
    <property type="project" value="GO_Central"/>
</dbReference>
<dbReference type="EMBL" id="CM000884">
    <property type="protein sequence ID" value="KQJ83966.1"/>
    <property type="molecule type" value="Genomic_DNA"/>
</dbReference>
<evidence type="ECO:0000256" key="3">
    <source>
        <dbReference type="ARBA" id="ARBA00005199"/>
    </source>
</evidence>
<dbReference type="CDD" id="cd01627">
    <property type="entry name" value="HAD_TPP"/>
    <property type="match status" value="1"/>
</dbReference>
<evidence type="ECO:0000313" key="12">
    <source>
        <dbReference type="Proteomes" id="UP000008810"/>
    </source>
</evidence>
<keyword evidence="6" id="KW-0346">Stress response</keyword>
<dbReference type="Pfam" id="PF02358">
    <property type="entry name" value="Trehalose_PPase"/>
    <property type="match status" value="1"/>
</dbReference>
<dbReference type="InterPro" id="IPR006379">
    <property type="entry name" value="HAD-SF_hydro_IIB"/>
</dbReference>
<comment type="catalytic activity">
    <reaction evidence="1 8">
        <text>alpha,alpha-trehalose 6-phosphate + H2O = alpha,alpha-trehalose + phosphate</text>
        <dbReference type="Rhea" id="RHEA:23420"/>
        <dbReference type="ChEBI" id="CHEBI:15377"/>
        <dbReference type="ChEBI" id="CHEBI:16551"/>
        <dbReference type="ChEBI" id="CHEBI:43474"/>
        <dbReference type="ChEBI" id="CHEBI:58429"/>
        <dbReference type="EC" id="3.1.3.12"/>
    </reaction>
</comment>
<reference evidence="10" key="2">
    <citation type="submission" date="2017-06" db="EMBL/GenBank/DDBJ databases">
        <title>WGS assembly of Brachypodium distachyon.</title>
        <authorList>
            <consortium name="The International Brachypodium Initiative"/>
            <person name="Lucas S."/>
            <person name="Harmon-Smith M."/>
            <person name="Lail K."/>
            <person name="Tice H."/>
            <person name="Grimwood J."/>
            <person name="Bruce D."/>
            <person name="Barry K."/>
            <person name="Shu S."/>
            <person name="Lindquist E."/>
            <person name="Wang M."/>
            <person name="Pitluck S."/>
            <person name="Vogel J.P."/>
            <person name="Garvin D.F."/>
            <person name="Mockler T.C."/>
            <person name="Schmutz J."/>
            <person name="Rokhsar D."/>
            <person name="Bevan M.W."/>
        </authorList>
    </citation>
    <scope>NUCLEOTIDE SEQUENCE</scope>
    <source>
        <strain evidence="10">Bd21</strain>
    </source>
</reference>
<proteinExistence type="inferred from homology"/>
<dbReference type="Gene3D" id="3.40.50.1000">
    <property type="entry name" value="HAD superfamily/HAD-like"/>
    <property type="match status" value="2"/>
</dbReference>
<evidence type="ECO:0000313" key="10">
    <source>
        <dbReference type="EMBL" id="KQJ83966.1"/>
    </source>
</evidence>
<dbReference type="InterPro" id="IPR044651">
    <property type="entry name" value="OTSB-like"/>
</dbReference>
<sequence length="358" mass="39927">MSDHVAKTQPVLTLPPNMMPSSATSKKHPCSSLSVTYISRRKLAEVVDGLLGVMTLSTRKQPYVHSGCDISSDKVSGNNTWLKKCPSALASFDQIIARTQGKKIALFLDYDGTLSPIVNDPEKAFMSPEMRTAVKNVARFCPTAIVSGRSRDKVFDFVKLKELYYAGSHGMDIMVTCADSESITKDNKEAKLFQPANEFLQIISEVNKSLVEATRSIKGAIVENNKFCVSVHYRNVDKKDWKLVTELVDGVLKAFPRLKVTTGRKVLEVRPVIDWDKGKAVEFLLQALGLDDPESVLPIYIGDDRTDEDAFKVFRERNCGFGILVSQVPKETEAFYSLTGPSEVMEFLNSLVRWKEQS</sequence>
<evidence type="ECO:0000256" key="6">
    <source>
        <dbReference type="ARBA" id="ARBA00023016"/>
    </source>
</evidence>
<dbReference type="Gramene" id="KQJ83966">
    <property type="protein sequence ID" value="KQJ83966"/>
    <property type="gene ID" value="BRADI_5g17890v3"/>
</dbReference>
<dbReference type="UniPathway" id="UPA00299"/>
<gene>
    <name evidence="11" type="primary">LOC100824359</name>
    <name evidence="10" type="ORF">BRADI_5g17890v3</name>
</gene>
<comment type="similarity">
    <text evidence="4 8">Belongs to the trehalose phosphatase family.</text>
</comment>
<keyword evidence="12" id="KW-1185">Reference proteome</keyword>
<dbReference type="GO" id="GO:0005992">
    <property type="term" value="P:trehalose biosynthetic process"/>
    <property type="evidence" value="ECO:0000318"/>
    <property type="project" value="GO_Central"/>
</dbReference>
<dbReference type="SUPFAM" id="SSF56784">
    <property type="entry name" value="HAD-like"/>
    <property type="match status" value="1"/>
</dbReference>
<keyword evidence="5 8" id="KW-0378">Hydrolase</keyword>
<organism evidence="10">
    <name type="scientific">Brachypodium distachyon</name>
    <name type="common">Purple false brome</name>
    <name type="synonym">Trachynia distachya</name>
    <dbReference type="NCBI Taxonomy" id="15368"/>
    <lineage>
        <taxon>Eukaryota</taxon>
        <taxon>Viridiplantae</taxon>
        <taxon>Streptophyta</taxon>
        <taxon>Embryophyta</taxon>
        <taxon>Tracheophyta</taxon>
        <taxon>Spermatophyta</taxon>
        <taxon>Magnoliopsida</taxon>
        <taxon>Liliopsida</taxon>
        <taxon>Poales</taxon>
        <taxon>Poaceae</taxon>
        <taxon>BOP clade</taxon>
        <taxon>Pooideae</taxon>
        <taxon>Stipodae</taxon>
        <taxon>Brachypodieae</taxon>
        <taxon>Brachypodium</taxon>
    </lineage>
</organism>
<dbReference type="InterPro" id="IPR023214">
    <property type="entry name" value="HAD_sf"/>
</dbReference>
<feature type="region of interest" description="Disordered" evidence="9">
    <location>
        <begin position="1"/>
        <end position="27"/>
    </location>
</feature>
<dbReference type="OrthoDB" id="411251at2759"/>
<protein>
    <recommendedName>
        <fullName evidence="8">Trehalose 6-phosphate phosphatase</fullName>
        <ecNumber evidence="8">3.1.3.12</ecNumber>
    </recommendedName>
</protein>
<name>A0A0Q3E7V7_BRADI</name>
<dbReference type="EnsemblPlants" id="KQJ83966">
    <property type="protein sequence ID" value="KQJ83966"/>
    <property type="gene ID" value="BRADI_5g17890v3"/>
</dbReference>
<dbReference type="FunFam" id="3.30.70.1020:FF:000004">
    <property type="entry name" value="Trehalose 6-phosphate phosphatase"/>
    <property type="match status" value="1"/>
</dbReference>
<dbReference type="PANTHER" id="PTHR43768:SF35">
    <property type="entry name" value="TREHALOSE-PHOSPHATE PHOSPHATASE 5-RELATED"/>
    <property type="match status" value="1"/>
</dbReference>
<reference evidence="11" key="3">
    <citation type="submission" date="2018-08" db="UniProtKB">
        <authorList>
            <consortium name="EnsemblPlants"/>
        </authorList>
    </citation>
    <scope>IDENTIFICATION</scope>
    <source>
        <strain evidence="11">cv. Bd21</strain>
    </source>
</reference>
<evidence type="ECO:0000256" key="8">
    <source>
        <dbReference type="RuleBase" id="RU361117"/>
    </source>
</evidence>
<reference evidence="10 11" key="1">
    <citation type="journal article" date="2010" name="Nature">
        <title>Genome sequencing and analysis of the model grass Brachypodium distachyon.</title>
        <authorList>
            <consortium name="International Brachypodium Initiative"/>
        </authorList>
    </citation>
    <scope>NUCLEOTIDE SEQUENCE [LARGE SCALE GENOMIC DNA]</scope>
    <source>
        <strain evidence="10">Bd21</strain>
        <strain evidence="11">cv. Bd21</strain>
    </source>
</reference>
<evidence type="ECO:0000256" key="2">
    <source>
        <dbReference type="ARBA" id="ARBA00001968"/>
    </source>
</evidence>
<comment type="pathway">
    <text evidence="3 8">Glycan biosynthesis; trehalose biosynthesis.</text>
</comment>
<dbReference type="FunFam" id="3.40.50.1000:FF:000073">
    <property type="entry name" value="Trehalose 6-phosphate phosphatase"/>
    <property type="match status" value="1"/>
</dbReference>